<reference evidence="2" key="1">
    <citation type="journal article" date="2021" name="Nat. Commun.">
        <title>Genomic analyses provide insights into spinach domestication and the genetic basis of agronomic traits.</title>
        <authorList>
            <person name="Cai X."/>
            <person name="Sun X."/>
            <person name="Xu C."/>
            <person name="Sun H."/>
            <person name="Wang X."/>
            <person name="Ge C."/>
            <person name="Zhang Z."/>
            <person name="Wang Q."/>
            <person name="Fei Z."/>
            <person name="Jiao C."/>
            <person name="Wang Q."/>
        </authorList>
    </citation>
    <scope>NUCLEOTIDE SEQUENCE [LARGE SCALE GENOMIC DNA]</scope>
    <source>
        <strain evidence="2">cv. Varoflay</strain>
    </source>
</reference>
<dbReference type="Proteomes" id="UP000813463">
    <property type="component" value="Chromosome 4"/>
</dbReference>
<keyword evidence="2" id="KW-1185">Reference proteome</keyword>
<dbReference type="GeneID" id="110784292"/>
<accession>A0A9R0I8H1</accession>
<reference evidence="3" key="2">
    <citation type="submission" date="2025-08" db="UniProtKB">
        <authorList>
            <consortium name="RefSeq"/>
        </authorList>
    </citation>
    <scope>IDENTIFICATION</scope>
    <source>
        <tissue evidence="3">Leaf</tissue>
    </source>
</reference>
<sequence length="279" mass="30511">MLLRSSSTPILKSWIPPYYTNPNSSPTNINEPTLTPPCLSRTTSISTHSPPSTPPSPTTNTNHSTRASSCTLFDHRDFSDQPYPKSKPLCRLFSSLGIDEAVPVAEDGGGVVCSGDGKGTDGGDWYGGGGSGFNGYSYYSGNSNGPGNIEAYYKKMIKAHPGNPLLLGNYARFLKDVRGNLAKAEEYCERAILNSPRDANTLALYAHIIWQHRRDSRQAETYFDQAIKAAPDDCYVLASYANFLWNVDEEEDQDKVGTPRSSPPHYTEGTSRLSPLTKT</sequence>
<proteinExistence type="predicted"/>
<dbReference type="RefSeq" id="XP_021844428.1">
    <property type="nucleotide sequence ID" value="XM_021988736.2"/>
</dbReference>
<feature type="compositionally biased region" description="Low complexity" evidence="1">
    <location>
        <begin position="40"/>
        <end position="50"/>
    </location>
</feature>
<dbReference type="PANTHER" id="PTHR26312">
    <property type="entry name" value="TETRATRICOPEPTIDE REPEAT PROTEIN 5"/>
    <property type="match status" value="1"/>
</dbReference>
<feature type="region of interest" description="Disordered" evidence="1">
    <location>
        <begin position="21"/>
        <end position="66"/>
    </location>
</feature>
<protein>
    <submittedName>
        <fullName evidence="3">Uncharacterized protein isoform X1</fullName>
    </submittedName>
</protein>
<feature type="region of interest" description="Disordered" evidence="1">
    <location>
        <begin position="251"/>
        <end position="279"/>
    </location>
</feature>
<dbReference type="AlphaFoldDB" id="A0A9R0I8H1"/>
<dbReference type="KEGG" id="soe:110784292"/>
<dbReference type="PANTHER" id="PTHR26312:SF168">
    <property type="entry name" value="OS06G0606700 PROTEIN"/>
    <property type="match status" value="1"/>
</dbReference>
<evidence type="ECO:0000313" key="3">
    <source>
        <dbReference type="RefSeq" id="XP_021844428.1"/>
    </source>
</evidence>
<feature type="compositionally biased region" description="Polar residues" evidence="1">
    <location>
        <begin position="21"/>
        <end position="33"/>
    </location>
</feature>
<evidence type="ECO:0000313" key="2">
    <source>
        <dbReference type="Proteomes" id="UP000813463"/>
    </source>
</evidence>
<feature type="compositionally biased region" description="Polar residues" evidence="1">
    <location>
        <begin position="268"/>
        <end position="279"/>
    </location>
</feature>
<evidence type="ECO:0000256" key="1">
    <source>
        <dbReference type="SAM" id="MobiDB-lite"/>
    </source>
</evidence>
<dbReference type="Gene3D" id="1.25.40.10">
    <property type="entry name" value="Tetratricopeptide repeat domain"/>
    <property type="match status" value="1"/>
</dbReference>
<dbReference type="OrthoDB" id="439046at2759"/>
<gene>
    <name evidence="3" type="primary">LOC110784292</name>
</gene>
<dbReference type="InterPro" id="IPR011990">
    <property type="entry name" value="TPR-like_helical_dom_sf"/>
</dbReference>
<organism evidence="2 3">
    <name type="scientific">Spinacia oleracea</name>
    <name type="common">Spinach</name>
    <dbReference type="NCBI Taxonomy" id="3562"/>
    <lineage>
        <taxon>Eukaryota</taxon>
        <taxon>Viridiplantae</taxon>
        <taxon>Streptophyta</taxon>
        <taxon>Embryophyta</taxon>
        <taxon>Tracheophyta</taxon>
        <taxon>Spermatophyta</taxon>
        <taxon>Magnoliopsida</taxon>
        <taxon>eudicotyledons</taxon>
        <taxon>Gunneridae</taxon>
        <taxon>Pentapetalae</taxon>
        <taxon>Caryophyllales</taxon>
        <taxon>Chenopodiaceae</taxon>
        <taxon>Chenopodioideae</taxon>
        <taxon>Anserineae</taxon>
        <taxon>Spinacia</taxon>
    </lineage>
</organism>
<name>A0A9R0I8H1_SPIOL</name>
<dbReference type="SUPFAM" id="SSF48452">
    <property type="entry name" value="TPR-like"/>
    <property type="match status" value="1"/>
</dbReference>